<feature type="region of interest" description="Disordered" evidence="1">
    <location>
        <begin position="197"/>
        <end position="217"/>
    </location>
</feature>
<feature type="region of interest" description="Disordered" evidence="1">
    <location>
        <begin position="230"/>
        <end position="254"/>
    </location>
</feature>
<reference evidence="2 3" key="1">
    <citation type="submission" date="2019-05" db="EMBL/GenBank/DDBJ databases">
        <title>Emergence of the Ug99 lineage of the wheat stem rust pathogen through somatic hybridization.</title>
        <authorList>
            <person name="Li F."/>
            <person name="Upadhyaya N.M."/>
            <person name="Sperschneider J."/>
            <person name="Matny O."/>
            <person name="Nguyen-Phuc H."/>
            <person name="Mago R."/>
            <person name="Raley C."/>
            <person name="Miller M.E."/>
            <person name="Silverstein K.A.T."/>
            <person name="Henningsen E."/>
            <person name="Hirsch C.D."/>
            <person name="Visser B."/>
            <person name="Pretorius Z.A."/>
            <person name="Steffenson B.J."/>
            <person name="Schwessinger B."/>
            <person name="Dodds P.N."/>
            <person name="Figueroa M."/>
        </authorList>
    </citation>
    <scope>NUCLEOTIDE SEQUENCE [LARGE SCALE GENOMIC DNA]</scope>
    <source>
        <strain evidence="2 3">Ug99</strain>
    </source>
</reference>
<comment type="caution">
    <text evidence="2">The sequence shown here is derived from an EMBL/GenBank/DDBJ whole genome shotgun (WGS) entry which is preliminary data.</text>
</comment>
<evidence type="ECO:0000313" key="2">
    <source>
        <dbReference type="EMBL" id="KAA1133806.1"/>
    </source>
</evidence>
<dbReference type="AlphaFoldDB" id="A0A5B0S6G2"/>
<protein>
    <submittedName>
        <fullName evidence="2">Uncharacterized protein</fullName>
    </submittedName>
</protein>
<accession>A0A5B0S6G2</accession>
<gene>
    <name evidence="2" type="ORF">PGTUg99_020849</name>
</gene>
<feature type="compositionally biased region" description="Polar residues" evidence="1">
    <location>
        <begin position="236"/>
        <end position="246"/>
    </location>
</feature>
<dbReference type="EMBL" id="VDEP01000070">
    <property type="protein sequence ID" value="KAA1133806.1"/>
    <property type="molecule type" value="Genomic_DNA"/>
</dbReference>
<sequence length="254" mass="28780">MNPPSFTDNAPASGDCIVWTEEKPAITWESSLCQNGASPLDDEKAKSQVLGYYSSLLSPIEEDLPPKYDSRDRRGQPHILHSLLHTIRFILLDHLVIKVLVVYLLMVYTAGNRSLLSPFAPSNWSNDEELLRSHSRDFLTVDIYELYDDTDAWSRSILGRVGSDSPLLTYSEMELVGQVEWEVEPETNPDEEFVIETESAEEQVTPPPKVPKTLPLPFRRPSHVFNDLLRLYDQGNHGSTQSSDSRSPLHDTQE</sequence>
<proteinExistence type="predicted"/>
<evidence type="ECO:0000256" key="1">
    <source>
        <dbReference type="SAM" id="MobiDB-lite"/>
    </source>
</evidence>
<name>A0A5B0S6G2_PUCGR</name>
<evidence type="ECO:0000313" key="3">
    <source>
        <dbReference type="Proteomes" id="UP000325313"/>
    </source>
</evidence>
<dbReference type="Proteomes" id="UP000325313">
    <property type="component" value="Unassembled WGS sequence"/>
</dbReference>
<organism evidence="2 3">
    <name type="scientific">Puccinia graminis f. sp. tritici</name>
    <dbReference type="NCBI Taxonomy" id="56615"/>
    <lineage>
        <taxon>Eukaryota</taxon>
        <taxon>Fungi</taxon>
        <taxon>Dikarya</taxon>
        <taxon>Basidiomycota</taxon>
        <taxon>Pucciniomycotina</taxon>
        <taxon>Pucciniomycetes</taxon>
        <taxon>Pucciniales</taxon>
        <taxon>Pucciniaceae</taxon>
        <taxon>Puccinia</taxon>
    </lineage>
</organism>